<comment type="similarity">
    <text evidence="5">Belongs to the ZapD family.</text>
</comment>
<name>A0A2S0MJ20_9BURK</name>
<dbReference type="GO" id="GO:0000917">
    <property type="term" value="P:division septum assembly"/>
    <property type="evidence" value="ECO:0007669"/>
    <property type="project" value="UniProtKB-KW"/>
</dbReference>
<evidence type="ECO:0000313" key="6">
    <source>
        <dbReference type="EMBL" id="AVO35817.1"/>
    </source>
</evidence>
<dbReference type="RefSeq" id="WP_106704361.1">
    <property type="nucleotide sequence ID" value="NZ_CP027666.1"/>
</dbReference>
<keyword evidence="2 5" id="KW-0132">Cell division</keyword>
<dbReference type="HAMAP" id="MF_01092">
    <property type="entry name" value="ZapD"/>
    <property type="match status" value="1"/>
</dbReference>
<keyword evidence="1 5" id="KW-0963">Cytoplasm</keyword>
<dbReference type="PANTHER" id="PTHR39455:SF1">
    <property type="entry name" value="CELL DIVISION PROTEIN ZAPD"/>
    <property type="match status" value="1"/>
</dbReference>
<sequence length="251" mass="28384">MILYEYPFNERIRTYLRLEHLIGRLAQLLPRDGALDHHYALVTIFEVMDVTSRADIKSDVLKDLDRQKAHFAAFRGNPAISEASLDAVLERLDDAFTRLNAQLGKPGHELQDNEWLMSIRSRAVIPGGTCEFDLPAYHAWQQEPPARRRADLNQWASSLAPMAQAVSLLLQLLRDAGQPQKVMTRAGQFQQILPQGRSFQLLRLRIDPALQLIPEISGNRLMVSVRLVRHGADGKLHPAREEAPFELALCA</sequence>
<dbReference type="OrthoDB" id="5294622at2"/>
<dbReference type="Gene3D" id="2.60.440.10">
    <property type="entry name" value="YacF-like domains"/>
    <property type="match status" value="1"/>
</dbReference>
<evidence type="ECO:0000256" key="1">
    <source>
        <dbReference type="ARBA" id="ARBA00022490"/>
    </source>
</evidence>
<dbReference type="Gene3D" id="1.10.3900.10">
    <property type="entry name" value="YacF-like"/>
    <property type="match status" value="1"/>
</dbReference>
<dbReference type="NCBIfam" id="NF003656">
    <property type="entry name" value="PRK05287.1-4"/>
    <property type="match status" value="1"/>
</dbReference>
<dbReference type="AlphaFoldDB" id="A0A2S0MJ20"/>
<comment type="subunit">
    <text evidence="5">Interacts with FtsZ.</text>
</comment>
<evidence type="ECO:0000256" key="5">
    <source>
        <dbReference type="HAMAP-Rule" id="MF_01092"/>
    </source>
</evidence>
<dbReference type="KEGG" id="otk:C6570_17515"/>
<comment type="subcellular location">
    <subcellularLocation>
        <location evidence="5">Cytoplasm</location>
    </subcellularLocation>
    <text evidence="5">Localizes to mid-cell in an FtsZ-dependent manner.</text>
</comment>
<evidence type="ECO:0000256" key="3">
    <source>
        <dbReference type="ARBA" id="ARBA00023210"/>
    </source>
</evidence>
<dbReference type="GO" id="GO:0043093">
    <property type="term" value="P:FtsZ-dependent cytokinesis"/>
    <property type="evidence" value="ECO:0007669"/>
    <property type="project" value="UniProtKB-UniRule"/>
</dbReference>
<keyword evidence="4 5" id="KW-0131">Cell cycle</keyword>
<dbReference type="InterPro" id="IPR009777">
    <property type="entry name" value="ZapD"/>
</dbReference>
<protein>
    <recommendedName>
        <fullName evidence="5">Cell division protein ZapD</fullName>
    </recommendedName>
    <alternativeName>
        <fullName evidence="5">Z ring-associated protein D</fullName>
    </alternativeName>
</protein>
<keyword evidence="7" id="KW-1185">Reference proteome</keyword>
<keyword evidence="3 5" id="KW-0717">Septation</keyword>
<dbReference type="Proteomes" id="UP000239709">
    <property type="component" value="Chromosome"/>
</dbReference>
<dbReference type="SUPFAM" id="SSF160950">
    <property type="entry name" value="YacF-like"/>
    <property type="match status" value="1"/>
</dbReference>
<dbReference type="PANTHER" id="PTHR39455">
    <property type="entry name" value="CELL DIVISION PROTEIN ZAPD"/>
    <property type="match status" value="1"/>
</dbReference>
<comment type="function">
    <text evidence="5">Cell division factor that enhances FtsZ-ring assembly. Directly interacts with FtsZ and promotes bundling of FtsZ protofilaments, with a reduction in FtsZ GTPase activity.</text>
</comment>
<dbReference type="InterPro" id="IPR036268">
    <property type="entry name" value="ZapD_sf"/>
</dbReference>
<dbReference type="Pfam" id="PF07072">
    <property type="entry name" value="ZapD"/>
    <property type="match status" value="1"/>
</dbReference>
<reference evidence="6 7" key="1">
    <citation type="submission" date="2018-03" db="EMBL/GenBank/DDBJ databases">
        <title>Genome sequencing of Ottowia sp.</title>
        <authorList>
            <person name="Kim S.-J."/>
            <person name="Heo J."/>
            <person name="Kwon S.-W."/>
        </authorList>
    </citation>
    <scope>NUCLEOTIDE SEQUENCE [LARGE SCALE GENOMIC DNA]</scope>
    <source>
        <strain evidence="6 7">KADR8-3</strain>
    </source>
</reference>
<dbReference type="GO" id="GO:0005737">
    <property type="term" value="C:cytoplasm"/>
    <property type="evidence" value="ECO:0007669"/>
    <property type="project" value="UniProtKB-SubCell"/>
</dbReference>
<proteinExistence type="inferred from homology"/>
<dbReference type="EMBL" id="CP027666">
    <property type="protein sequence ID" value="AVO35817.1"/>
    <property type="molecule type" value="Genomic_DNA"/>
</dbReference>
<organism evidence="6 7">
    <name type="scientific">Ottowia oryzae</name>
    <dbReference type="NCBI Taxonomy" id="2109914"/>
    <lineage>
        <taxon>Bacteria</taxon>
        <taxon>Pseudomonadati</taxon>
        <taxon>Pseudomonadota</taxon>
        <taxon>Betaproteobacteria</taxon>
        <taxon>Burkholderiales</taxon>
        <taxon>Comamonadaceae</taxon>
        <taxon>Ottowia</taxon>
    </lineage>
</organism>
<dbReference type="InterPro" id="IPR027462">
    <property type="entry name" value="ZapD_C"/>
</dbReference>
<evidence type="ECO:0000256" key="4">
    <source>
        <dbReference type="ARBA" id="ARBA00023306"/>
    </source>
</evidence>
<evidence type="ECO:0000256" key="2">
    <source>
        <dbReference type="ARBA" id="ARBA00022618"/>
    </source>
</evidence>
<gene>
    <name evidence="5" type="primary">zapD</name>
    <name evidence="6" type="ORF">C6570_17515</name>
</gene>
<accession>A0A2S0MJ20</accession>
<evidence type="ECO:0000313" key="7">
    <source>
        <dbReference type="Proteomes" id="UP000239709"/>
    </source>
</evidence>
<dbReference type="GO" id="GO:0032153">
    <property type="term" value="C:cell division site"/>
    <property type="evidence" value="ECO:0007669"/>
    <property type="project" value="TreeGrafter"/>
</dbReference>